<dbReference type="AlphaFoldDB" id="A0A397TKH9"/>
<gene>
    <name evidence="1" type="ORF">C1645_814638</name>
</gene>
<name>A0A397TKH9_9GLOM</name>
<evidence type="ECO:0000313" key="1">
    <source>
        <dbReference type="EMBL" id="RIA96987.1"/>
    </source>
</evidence>
<organism evidence="1 2">
    <name type="scientific">Glomus cerebriforme</name>
    <dbReference type="NCBI Taxonomy" id="658196"/>
    <lineage>
        <taxon>Eukaryota</taxon>
        <taxon>Fungi</taxon>
        <taxon>Fungi incertae sedis</taxon>
        <taxon>Mucoromycota</taxon>
        <taxon>Glomeromycotina</taxon>
        <taxon>Glomeromycetes</taxon>
        <taxon>Glomerales</taxon>
        <taxon>Glomeraceae</taxon>
        <taxon>Glomus</taxon>
    </lineage>
</organism>
<proteinExistence type="predicted"/>
<sequence length="491" mass="57080">MSLKQSKTISPLKNNASLNFDILTKIFEQFFIYSRTEDIKIAHTLFTCTLVNKQWCESALPLLWRDPFQFTGDDSPSNDKAGELVTTLLCCLTKEECQQFYLTIKEYIGPKLISLPPLFRRRPFFNYPSYIKNLHTKGLINSAWNWFKITYQNNDESGLSTTELNSSSITTSNSTGTLSSVSLKDRSSSSLSINNETYNNSDMWSKSERRTFVEQIIECLLQMFVDRNVCFKNVYVKENDFNRCFFKGQFINSFKQIQKLDILEMRIPEYPDMLNIWKDFFVSSQNQDHTIDGRLICSNLTSLSIKVEYPLDNHYSNLSQILQSTSHLRKLKLVSGETKYILPLLSPKYSSSIQHLIFDNIAFDTSDDWHLLSNFTQLRKMKLIQCWFNPIIDDDSKQKMFSIITQMQFNNLKLFVCVTNEVNIEDDAKSELVLWGVQQHAVVALENPGLENVRIYHESMMSGLQVDAVKHHRYTSYMREIKKSLKNSIIT</sequence>
<accession>A0A397TKH9</accession>
<evidence type="ECO:0000313" key="2">
    <source>
        <dbReference type="Proteomes" id="UP000265703"/>
    </source>
</evidence>
<protein>
    <recommendedName>
        <fullName evidence="3">F-box domain-containing protein</fullName>
    </recommendedName>
</protein>
<dbReference type="Proteomes" id="UP000265703">
    <property type="component" value="Unassembled WGS sequence"/>
</dbReference>
<dbReference type="EMBL" id="QKYT01000036">
    <property type="protein sequence ID" value="RIA96987.1"/>
    <property type="molecule type" value="Genomic_DNA"/>
</dbReference>
<reference evidence="1 2" key="1">
    <citation type="submission" date="2018-06" db="EMBL/GenBank/DDBJ databases">
        <title>Comparative genomics reveals the genomic features of Rhizophagus irregularis, R. cerebriforme, R. diaphanum and Gigaspora rosea, and their symbiotic lifestyle signature.</title>
        <authorList>
            <person name="Morin E."/>
            <person name="San Clemente H."/>
            <person name="Chen E.C.H."/>
            <person name="De La Providencia I."/>
            <person name="Hainaut M."/>
            <person name="Kuo A."/>
            <person name="Kohler A."/>
            <person name="Murat C."/>
            <person name="Tang N."/>
            <person name="Roy S."/>
            <person name="Loubradou J."/>
            <person name="Henrissat B."/>
            <person name="Grigoriev I.V."/>
            <person name="Corradi N."/>
            <person name="Roux C."/>
            <person name="Martin F.M."/>
        </authorList>
    </citation>
    <scope>NUCLEOTIDE SEQUENCE [LARGE SCALE GENOMIC DNA]</scope>
    <source>
        <strain evidence="1 2">DAOM 227022</strain>
    </source>
</reference>
<comment type="caution">
    <text evidence="1">The sequence shown here is derived from an EMBL/GenBank/DDBJ whole genome shotgun (WGS) entry which is preliminary data.</text>
</comment>
<keyword evidence="2" id="KW-1185">Reference proteome</keyword>
<dbReference type="OrthoDB" id="2361777at2759"/>
<evidence type="ECO:0008006" key="3">
    <source>
        <dbReference type="Google" id="ProtNLM"/>
    </source>
</evidence>